<keyword evidence="4 5" id="KW-0456">Lyase</keyword>
<dbReference type="EC" id="4.2.1.96" evidence="3"/>
<gene>
    <name evidence="5" type="ORF">GALL_133730</name>
</gene>
<reference evidence="5" key="1">
    <citation type="submission" date="2016-10" db="EMBL/GenBank/DDBJ databases">
        <title>Sequence of Gallionella enrichment culture.</title>
        <authorList>
            <person name="Poehlein A."/>
            <person name="Muehling M."/>
            <person name="Daniel R."/>
        </authorList>
    </citation>
    <scope>NUCLEOTIDE SEQUENCE</scope>
</reference>
<dbReference type="InterPro" id="IPR036428">
    <property type="entry name" value="PCD_sf"/>
</dbReference>
<dbReference type="GO" id="GO:0006729">
    <property type="term" value="P:tetrahydrobiopterin biosynthetic process"/>
    <property type="evidence" value="ECO:0007669"/>
    <property type="project" value="InterPro"/>
</dbReference>
<comment type="similarity">
    <text evidence="2">Belongs to the pterin-4-alpha-carbinolamine dehydratase family.</text>
</comment>
<dbReference type="HAMAP" id="MF_00434">
    <property type="entry name" value="Pterin_4_alpha"/>
    <property type="match status" value="1"/>
</dbReference>
<dbReference type="PANTHER" id="PTHR12599:SF0">
    <property type="entry name" value="PTERIN-4-ALPHA-CARBINOLAMINE DEHYDRATASE"/>
    <property type="match status" value="1"/>
</dbReference>
<evidence type="ECO:0000256" key="2">
    <source>
        <dbReference type="ARBA" id="ARBA00006472"/>
    </source>
</evidence>
<protein>
    <recommendedName>
        <fullName evidence="3">4a-hydroxytetrahydrobiopterin dehydratase</fullName>
        <ecNumber evidence="3">4.2.1.96</ecNumber>
    </recommendedName>
</protein>
<dbReference type="GO" id="GO:0008124">
    <property type="term" value="F:4-alpha-hydroxytetrahydrobiopterin dehydratase activity"/>
    <property type="evidence" value="ECO:0007669"/>
    <property type="project" value="UniProtKB-EC"/>
</dbReference>
<name>A0A1J5S8I1_9ZZZZ</name>
<dbReference type="Gene3D" id="3.30.1360.20">
    <property type="entry name" value="Transcriptional coactivator/pterin dehydratase"/>
    <property type="match status" value="1"/>
</dbReference>
<evidence type="ECO:0000256" key="1">
    <source>
        <dbReference type="ARBA" id="ARBA00001554"/>
    </source>
</evidence>
<evidence type="ECO:0000313" key="5">
    <source>
        <dbReference type="EMBL" id="OIR04442.1"/>
    </source>
</evidence>
<evidence type="ECO:0000256" key="4">
    <source>
        <dbReference type="ARBA" id="ARBA00023239"/>
    </source>
</evidence>
<dbReference type="InterPro" id="IPR001533">
    <property type="entry name" value="Pterin_deHydtase"/>
</dbReference>
<proteinExistence type="inferred from homology"/>
<dbReference type="SUPFAM" id="SSF55248">
    <property type="entry name" value="PCD-like"/>
    <property type="match status" value="1"/>
</dbReference>
<comment type="catalytic activity">
    <reaction evidence="1">
        <text>(4aS,6R)-4a-hydroxy-L-erythro-5,6,7,8-tetrahydrobiopterin = (6R)-L-erythro-6,7-dihydrobiopterin + H2O</text>
        <dbReference type="Rhea" id="RHEA:11920"/>
        <dbReference type="ChEBI" id="CHEBI:15377"/>
        <dbReference type="ChEBI" id="CHEBI:15642"/>
        <dbReference type="ChEBI" id="CHEBI:43120"/>
        <dbReference type="EC" id="4.2.1.96"/>
    </reaction>
</comment>
<dbReference type="PANTHER" id="PTHR12599">
    <property type="entry name" value="PTERIN-4-ALPHA-CARBINOLAMINE DEHYDRATASE"/>
    <property type="match status" value="1"/>
</dbReference>
<accession>A0A1J5S8I1</accession>
<dbReference type="EMBL" id="MLJW01000057">
    <property type="protein sequence ID" value="OIR04442.1"/>
    <property type="molecule type" value="Genomic_DNA"/>
</dbReference>
<comment type="caution">
    <text evidence="5">The sequence shown here is derived from an EMBL/GenBank/DDBJ whole genome shotgun (WGS) entry which is preliminary data.</text>
</comment>
<organism evidence="5">
    <name type="scientific">mine drainage metagenome</name>
    <dbReference type="NCBI Taxonomy" id="410659"/>
    <lineage>
        <taxon>unclassified sequences</taxon>
        <taxon>metagenomes</taxon>
        <taxon>ecological metagenomes</taxon>
    </lineage>
</organism>
<sequence length="129" mass="14565">MNKMNLIAKKCTPCQGGIPPMACDMAEKYLTEAPGWELRENATKLKRTFKFTNFVDAMKLAQRVGELCEIEGHHPDITIGWGYCKVEFQTHKINGLHENDFIMAAKVNKLAEPVSKSRSRPSAESRAMH</sequence>
<dbReference type="Pfam" id="PF01329">
    <property type="entry name" value="Pterin_4a"/>
    <property type="match status" value="1"/>
</dbReference>
<dbReference type="AlphaFoldDB" id="A0A1J5S8I1"/>
<evidence type="ECO:0000256" key="3">
    <source>
        <dbReference type="ARBA" id="ARBA00013252"/>
    </source>
</evidence>
<dbReference type="CDD" id="cd00913">
    <property type="entry name" value="PCD_DCoH_subfamily_a"/>
    <property type="match status" value="1"/>
</dbReference>